<dbReference type="AlphaFoldDB" id="A0A7C8M160"/>
<dbReference type="OrthoDB" id="5215637at2759"/>
<keyword evidence="2" id="KW-1133">Transmembrane helix</keyword>
<comment type="caution">
    <text evidence="4">The sequence shown here is derived from an EMBL/GenBank/DDBJ whole genome shotgun (WGS) entry which is preliminary data.</text>
</comment>
<feature type="signal peptide" evidence="3">
    <location>
        <begin position="1"/>
        <end position="20"/>
    </location>
</feature>
<keyword evidence="3" id="KW-0732">Signal</keyword>
<keyword evidence="2" id="KW-0812">Transmembrane</keyword>
<name>A0A7C8M160_9PLEO</name>
<proteinExistence type="predicted"/>
<keyword evidence="5" id="KW-1185">Reference proteome</keyword>
<keyword evidence="2" id="KW-0472">Membrane</keyword>
<sequence length="299" mass="31482">MKPILSIAFGLSLLTPIIDAACYFPDGQTIHDTPCNPGATHSTCCGPGYACLSNNVCALTEHVTPGERKFSSYYVRASCTDRNWAAKECPSFCKNAANGDNVGIGGMGVAKCDGDGSVDRYYCRNSQTAELSENAICTNLSYYFEFPGFPSTVTIIGVQSTSAPSPDSSVANGSTSPTPSSTPASTPTPTPTPTSKKDSVALGAGLGVGLGIPLIMTVVVIAVLLRRRWGSNSNVSELNALDSPTLKEIGTNETPCTPTDKWSPQHSVHEVTSDYAIHEVHSTEAEAHELSVKRESQGI</sequence>
<feature type="region of interest" description="Disordered" evidence="1">
    <location>
        <begin position="160"/>
        <end position="198"/>
    </location>
</feature>
<accession>A0A7C8M160</accession>
<evidence type="ECO:0000256" key="3">
    <source>
        <dbReference type="SAM" id="SignalP"/>
    </source>
</evidence>
<evidence type="ECO:0008006" key="6">
    <source>
        <dbReference type="Google" id="ProtNLM"/>
    </source>
</evidence>
<feature type="compositionally biased region" description="Low complexity" evidence="1">
    <location>
        <begin position="174"/>
        <end position="185"/>
    </location>
</feature>
<reference evidence="4 5" key="1">
    <citation type="submission" date="2020-01" db="EMBL/GenBank/DDBJ databases">
        <authorList>
            <consortium name="DOE Joint Genome Institute"/>
            <person name="Haridas S."/>
            <person name="Albert R."/>
            <person name="Binder M."/>
            <person name="Bloem J."/>
            <person name="Labutti K."/>
            <person name="Salamov A."/>
            <person name="Andreopoulos B."/>
            <person name="Baker S.E."/>
            <person name="Barry K."/>
            <person name="Bills G."/>
            <person name="Bluhm B.H."/>
            <person name="Cannon C."/>
            <person name="Castanera R."/>
            <person name="Culley D.E."/>
            <person name="Daum C."/>
            <person name="Ezra D."/>
            <person name="Gonzalez J.B."/>
            <person name="Henrissat B."/>
            <person name="Kuo A."/>
            <person name="Liang C."/>
            <person name="Lipzen A."/>
            <person name="Lutzoni F."/>
            <person name="Magnuson J."/>
            <person name="Mondo S."/>
            <person name="Nolan M."/>
            <person name="Ohm R."/>
            <person name="Pangilinan J."/>
            <person name="Park H.-J.H."/>
            <person name="Ramirez L."/>
            <person name="Alfaro M."/>
            <person name="Sun H."/>
            <person name="Tritt A."/>
            <person name="Yoshinaga Y."/>
            <person name="Zwiers L.-H.L."/>
            <person name="Turgeon B.G."/>
            <person name="Goodwin S.B."/>
            <person name="Spatafora J.W."/>
            <person name="Crous P.W."/>
            <person name="Grigoriev I.V."/>
        </authorList>
    </citation>
    <scope>NUCLEOTIDE SEQUENCE [LARGE SCALE GENOMIC DNA]</scope>
    <source>
        <strain evidence="4 5">CBS 611.86</strain>
    </source>
</reference>
<organism evidence="4 5">
    <name type="scientific">Massariosphaeria phaeospora</name>
    <dbReference type="NCBI Taxonomy" id="100035"/>
    <lineage>
        <taxon>Eukaryota</taxon>
        <taxon>Fungi</taxon>
        <taxon>Dikarya</taxon>
        <taxon>Ascomycota</taxon>
        <taxon>Pezizomycotina</taxon>
        <taxon>Dothideomycetes</taxon>
        <taxon>Pleosporomycetidae</taxon>
        <taxon>Pleosporales</taxon>
        <taxon>Pleosporales incertae sedis</taxon>
        <taxon>Massariosphaeria</taxon>
    </lineage>
</organism>
<feature type="compositionally biased region" description="Polar residues" evidence="1">
    <location>
        <begin position="160"/>
        <end position="173"/>
    </location>
</feature>
<feature type="transmembrane region" description="Helical" evidence="2">
    <location>
        <begin position="200"/>
        <end position="225"/>
    </location>
</feature>
<protein>
    <recommendedName>
        <fullName evidence="6">Mid2 domain-containing protein</fullName>
    </recommendedName>
</protein>
<dbReference type="EMBL" id="JAADJZ010000031">
    <property type="protein sequence ID" value="KAF2865696.1"/>
    <property type="molecule type" value="Genomic_DNA"/>
</dbReference>
<evidence type="ECO:0000256" key="2">
    <source>
        <dbReference type="SAM" id="Phobius"/>
    </source>
</evidence>
<evidence type="ECO:0000313" key="4">
    <source>
        <dbReference type="EMBL" id="KAF2865696.1"/>
    </source>
</evidence>
<feature type="chain" id="PRO_5028893634" description="Mid2 domain-containing protein" evidence="3">
    <location>
        <begin position="21"/>
        <end position="299"/>
    </location>
</feature>
<dbReference type="Proteomes" id="UP000481861">
    <property type="component" value="Unassembled WGS sequence"/>
</dbReference>
<evidence type="ECO:0000313" key="5">
    <source>
        <dbReference type="Proteomes" id="UP000481861"/>
    </source>
</evidence>
<evidence type="ECO:0000256" key="1">
    <source>
        <dbReference type="SAM" id="MobiDB-lite"/>
    </source>
</evidence>
<gene>
    <name evidence="4" type="ORF">BDV95DRAFT_599403</name>
</gene>